<evidence type="ECO:0000313" key="1">
    <source>
        <dbReference type="EMBL" id="GMN30600.1"/>
    </source>
</evidence>
<reference evidence="1" key="1">
    <citation type="submission" date="2023-07" db="EMBL/GenBank/DDBJ databases">
        <title>draft genome sequence of fig (Ficus carica).</title>
        <authorList>
            <person name="Takahashi T."/>
            <person name="Nishimura K."/>
        </authorList>
    </citation>
    <scope>NUCLEOTIDE SEQUENCE</scope>
</reference>
<sequence>RSTWRWLWTRQRWW</sequence>
<name>A0AA87ZF76_FICCA</name>
<protein>
    <submittedName>
        <fullName evidence="1">Uncharacterized protein</fullName>
    </submittedName>
</protein>
<comment type="caution">
    <text evidence="1">The sequence shown here is derived from an EMBL/GenBank/DDBJ whole genome shotgun (WGS) entry which is preliminary data.</text>
</comment>
<dbReference type="EMBL" id="BTGU01000003">
    <property type="protein sequence ID" value="GMN30600.1"/>
    <property type="molecule type" value="Genomic_DNA"/>
</dbReference>
<accession>A0AA87ZF76</accession>
<feature type="non-terminal residue" evidence="1">
    <location>
        <position position="1"/>
    </location>
</feature>
<evidence type="ECO:0000313" key="2">
    <source>
        <dbReference type="Proteomes" id="UP001187192"/>
    </source>
</evidence>
<dbReference type="Proteomes" id="UP001187192">
    <property type="component" value="Unassembled WGS sequence"/>
</dbReference>
<gene>
    <name evidence="1" type="ORF">TIFTF001_002861</name>
</gene>
<proteinExistence type="predicted"/>
<organism evidence="1 2">
    <name type="scientific">Ficus carica</name>
    <name type="common">Common fig</name>
    <dbReference type="NCBI Taxonomy" id="3494"/>
    <lineage>
        <taxon>Eukaryota</taxon>
        <taxon>Viridiplantae</taxon>
        <taxon>Streptophyta</taxon>
        <taxon>Embryophyta</taxon>
        <taxon>Tracheophyta</taxon>
        <taxon>Spermatophyta</taxon>
        <taxon>Magnoliopsida</taxon>
        <taxon>eudicotyledons</taxon>
        <taxon>Gunneridae</taxon>
        <taxon>Pentapetalae</taxon>
        <taxon>rosids</taxon>
        <taxon>fabids</taxon>
        <taxon>Rosales</taxon>
        <taxon>Moraceae</taxon>
        <taxon>Ficeae</taxon>
        <taxon>Ficus</taxon>
    </lineage>
</organism>
<keyword evidence="2" id="KW-1185">Reference proteome</keyword>